<organism evidence="1 2">
    <name type="scientific">Mugilogobius chulae</name>
    <name type="common">yellowstripe goby</name>
    <dbReference type="NCBI Taxonomy" id="88201"/>
    <lineage>
        <taxon>Eukaryota</taxon>
        <taxon>Metazoa</taxon>
        <taxon>Chordata</taxon>
        <taxon>Craniata</taxon>
        <taxon>Vertebrata</taxon>
        <taxon>Euteleostomi</taxon>
        <taxon>Actinopterygii</taxon>
        <taxon>Neopterygii</taxon>
        <taxon>Teleostei</taxon>
        <taxon>Neoteleostei</taxon>
        <taxon>Acanthomorphata</taxon>
        <taxon>Gobiaria</taxon>
        <taxon>Gobiiformes</taxon>
        <taxon>Gobioidei</taxon>
        <taxon>Gobiidae</taxon>
        <taxon>Gobionellinae</taxon>
        <taxon>Mugilogobius</taxon>
    </lineage>
</organism>
<evidence type="ECO:0000313" key="1">
    <source>
        <dbReference type="EMBL" id="KAK7895339.1"/>
    </source>
</evidence>
<evidence type="ECO:0000313" key="2">
    <source>
        <dbReference type="Proteomes" id="UP001460270"/>
    </source>
</evidence>
<gene>
    <name evidence="1" type="ORF">WMY93_020664</name>
</gene>
<dbReference type="Proteomes" id="UP001460270">
    <property type="component" value="Unassembled WGS sequence"/>
</dbReference>
<protein>
    <submittedName>
        <fullName evidence="1">Uncharacterized protein</fullName>
    </submittedName>
</protein>
<dbReference type="EMBL" id="JBBPFD010000015">
    <property type="protein sequence ID" value="KAK7895339.1"/>
    <property type="molecule type" value="Genomic_DNA"/>
</dbReference>
<comment type="caution">
    <text evidence="1">The sequence shown here is derived from an EMBL/GenBank/DDBJ whole genome shotgun (WGS) entry which is preliminary data.</text>
</comment>
<name>A0AAW0NIJ5_9GOBI</name>
<sequence>MVVCQKVRRSQDDKETLIPPSTRHNCSRTEKNVEELDKNVQWRNIIPQNDPSQAGRNSGCSMACGVSPIDIITSQWRERQCSAPDVRLLQVTETRQAARKVDSICGCVKSDEEIAQMLGEVMSPE</sequence>
<keyword evidence="2" id="KW-1185">Reference proteome</keyword>
<accession>A0AAW0NIJ5</accession>
<proteinExistence type="predicted"/>
<dbReference type="AlphaFoldDB" id="A0AAW0NIJ5"/>
<reference evidence="2" key="1">
    <citation type="submission" date="2024-04" db="EMBL/GenBank/DDBJ databases">
        <title>Salinicola lusitanus LLJ914,a marine bacterium isolated from the Okinawa Trough.</title>
        <authorList>
            <person name="Li J."/>
        </authorList>
    </citation>
    <scope>NUCLEOTIDE SEQUENCE [LARGE SCALE GENOMIC DNA]</scope>
</reference>